<dbReference type="SUPFAM" id="SSF54534">
    <property type="entry name" value="FKBP-like"/>
    <property type="match status" value="1"/>
</dbReference>
<proteinExistence type="predicted"/>
<evidence type="ECO:0000256" key="6">
    <source>
        <dbReference type="PROSITE-ProRule" id="PRU00278"/>
    </source>
</evidence>
<organism evidence="8">
    <name type="scientific">candidate division WOR-3 bacterium</name>
    <dbReference type="NCBI Taxonomy" id="2052148"/>
    <lineage>
        <taxon>Bacteria</taxon>
        <taxon>Bacteria division WOR-3</taxon>
    </lineage>
</organism>
<evidence type="ECO:0000256" key="5">
    <source>
        <dbReference type="ARBA" id="ARBA00023235"/>
    </source>
</evidence>
<name>A0A7C0VB78_UNCW3</name>
<dbReference type="EMBL" id="DQWE01000010">
    <property type="protein sequence ID" value="HDI82195.1"/>
    <property type="molecule type" value="Genomic_DNA"/>
</dbReference>
<dbReference type="PANTHER" id="PTHR47245">
    <property type="entry name" value="PEPTIDYLPROLYL ISOMERASE"/>
    <property type="match status" value="1"/>
</dbReference>
<keyword evidence="4 6" id="KW-0697">Rotamase</keyword>
<dbReference type="Proteomes" id="UP000885847">
    <property type="component" value="Unassembled WGS sequence"/>
</dbReference>
<keyword evidence="5 6" id="KW-0413">Isomerase</keyword>
<evidence type="ECO:0000259" key="7">
    <source>
        <dbReference type="PROSITE" id="PS50198"/>
    </source>
</evidence>
<dbReference type="AlphaFoldDB" id="A0A7C0VB78"/>
<dbReference type="GO" id="GO:0003755">
    <property type="term" value="F:peptidyl-prolyl cis-trans isomerase activity"/>
    <property type="evidence" value="ECO:0007669"/>
    <property type="project" value="UniProtKB-KW"/>
</dbReference>
<dbReference type="PROSITE" id="PS51257">
    <property type="entry name" value="PROKAR_LIPOPROTEIN"/>
    <property type="match status" value="1"/>
</dbReference>
<reference evidence="8" key="1">
    <citation type="journal article" date="2020" name="mSystems">
        <title>Genome- and Community-Level Interaction Insights into Carbon Utilization and Element Cycling Functions of Hydrothermarchaeota in Hydrothermal Sediment.</title>
        <authorList>
            <person name="Zhou Z."/>
            <person name="Liu Y."/>
            <person name="Xu W."/>
            <person name="Pan J."/>
            <person name="Luo Z.H."/>
            <person name="Li M."/>
        </authorList>
    </citation>
    <scope>NUCLEOTIDE SEQUENCE [LARGE SCALE GENOMIC DNA]</scope>
    <source>
        <strain evidence="8">HyVt-102</strain>
    </source>
</reference>
<evidence type="ECO:0000256" key="1">
    <source>
        <dbReference type="ARBA" id="ARBA00000971"/>
    </source>
</evidence>
<dbReference type="Gene3D" id="3.10.50.40">
    <property type="match status" value="1"/>
</dbReference>
<evidence type="ECO:0000256" key="2">
    <source>
        <dbReference type="ARBA" id="ARBA00013194"/>
    </source>
</evidence>
<dbReference type="Pfam" id="PF13145">
    <property type="entry name" value="Rotamase_2"/>
    <property type="match status" value="1"/>
</dbReference>
<dbReference type="PANTHER" id="PTHR47245:SF1">
    <property type="entry name" value="FOLDASE PROTEIN PRSA"/>
    <property type="match status" value="1"/>
</dbReference>
<evidence type="ECO:0000256" key="4">
    <source>
        <dbReference type="ARBA" id="ARBA00023110"/>
    </source>
</evidence>
<evidence type="ECO:0000256" key="3">
    <source>
        <dbReference type="ARBA" id="ARBA00022729"/>
    </source>
</evidence>
<feature type="domain" description="PpiC" evidence="7">
    <location>
        <begin position="132"/>
        <end position="214"/>
    </location>
</feature>
<dbReference type="InterPro" id="IPR046357">
    <property type="entry name" value="PPIase_dom_sf"/>
</dbReference>
<protein>
    <recommendedName>
        <fullName evidence="2">peptidylprolyl isomerase</fullName>
        <ecNumber evidence="2">5.2.1.8</ecNumber>
    </recommendedName>
</protein>
<evidence type="ECO:0000313" key="8">
    <source>
        <dbReference type="EMBL" id="HDI82195.1"/>
    </source>
</evidence>
<dbReference type="InterPro" id="IPR050245">
    <property type="entry name" value="PrsA_foldase"/>
</dbReference>
<keyword evidence="3" id="KW-0732">Signal</keyword>
<gene>
    <name evidence="8" type="ORF">ENF18_00205</name>
</gene>
<dbReference type="PROSITE" id="PS50198">
    <property type="entry name" value="PPIC_PPIASE_2"/>
    <property type="match status" value="1"/>
</dbReference>
<dbReference type="InterPro" id="IPR000297">
    <property type="entry name" value="PPIase_PpiC"/>
</dbReference>
<sequence length="277" mass="31652">MKKLLIVGLLLTAFLAGCKKKTEGDVVYVIDGKGYTLNEILKEMEIPPVQFNALKPEIKKAYLDMWLKNELLYKEALSKGLDKDTLFRKRLEYLKKQLLVNTIFQQLMQNVSTDVSPEEVKNYYDAHKSDYSTERRIAHITVPNEDVAREVIKRLKAGESFSRLVKEYSIDSTTVNSGGVMGWFTRGDFLKFPEFEDTIFNLKKIGDIGGPVQSPYAMGYDVVKLVGKRRLRRPRSFDEVKSDIESLLRYQKQQAAFDSIINGLKEKFNVEEAGGNG</sequence>
<dbReference type="EC" id="5.2.1.8" evidence="2"/>
<dbReference type="Gene3D" id="1.10.4030.10">
    <property type="entry name" value="Porin chaperone SurA, peptide-binding domain"/>
    <property type="match status" value="1"/>
</dbReference>
<comment type="caution">
    <text evidence="8">The sequence shown here is derived from an EMBL/GenBank/DDBJ whole genome shotgun (WGS) entry which is preliminary data.</text>
</comment>
<accession>A0A7C0VB78</accession>
<comment type="catalytic activity">
    <reaction evidence="1">
        <text>[protein]-peptidylproline (omega=180) = [protein]-peptidylproline (omega=0)</text>
        <dbReference type="Rhea" id="RHEA:16237"/>
        <dbReference type="Rhea" id="RHEA-COMP:10747"/>
        <dbReference type="Rhea" id="RHEA-COMP:10748"/>
        <dbReference type="ChEBI" id="CHEBI:83833"/>
        <dbReference type="ChEBI" id="CHEBI:83834"/>
        <dbReference type="EC" id="5.2.1.8"/>
    </reaction>
</comment>